<dbReference type="GO" id="GO:0016747">
    <property type="term" value="F:acyltransferase activity, transferring groups other than amino-acyl groups"/>
    <property type="evidence" value="ECO:0007669"/>
    <property type="project" value="InterPro"/>
</dbReference>
<accession>W0AA06</accession>
<evidence type="ECO:0000256" key="1">
    <source>
        <dbReference type="ARBA" id="ARBA00022679"/>
    </source>
</evidence>
<evidence type="ECO:0000259" key="3">
    <source>
        <dbReference type="PROSITE" id="PS51186"/>
    </source>
</evidence>
<protein>
    <recommendedName>
        <fullName evidence="3">N-acetyltransferase domain-containing protein</fullName>
    </recommendedName>
</protein>
<dbReference type="InterPro" id="IPR016181">
    <property type="entry name" value="Acyl_CoA_acyltransferase"/>
</dbReference>
<gene>
    <name evidence="4" type="ORF">NX02_07990</name>
</gene>
<dbReference type="Gene3D" id="3.40.630.30">
    <property type="match status" value="1"/>
</dbReference>
<keyword evidence="2" id="KW-0012">Acyltransferase</keyword>
<dbReference type="HOGENOM" id="CLU_013985_18_4_5"/>
<dbReference type="Proteomes" id="UP000018851">
    <property type="component" value="Chromosome"/>
</dbReference>
<dbReference type="EMBL" id="CP006644">
    <property type="protein sequence ID" value="AHE53322.1"/>
    <property type="molecule type" value="Genomic_DNA"/>
</dbReference>
<sequence>MTARLEPLTPADFASAGALARTIWHAHYGPLIGAAQVDYMLDRRFTAAGLAAYVGAADRGFDLLRDGDALIGYCSYGPGGEPGELKLEQLYLLPDRHGQGLGRLMLGHVEARARALGCDRMMLMVAKANTKSKAVYERAGFTVRGPVTVDIGGGFVMDDYVMEKRLA</sequence>
<dbReference type="RefSeq" id="WP_025291586.1">
    <property type="nucleotide sequence ID" value="NZ_CP006644.1"/>
</dbReference>
<reference evidence="4 5" key="1">
    <citation type="submission" date="2013-07" db="EMBL/GenBank/DDBJ databases">
        <title>Completed genome of Sphingomonas sanxanigenens NX02.</title>
        <authorList>
            <person name="Ma T."/>
            <person name="Huang H."/>
            <person name="Wu M."/>
            <person name="Li X."/>
            <person name="Li G."/>
        </authorList>
    </citation>
    <scope>NUCLEOTIDE SEQUENCE [LARGE SCALE GENOMIC DNA]</scope>
    <source>
        <strain evidence="4 5">NX02</strain>
    </source>
</reference>
<keyword evidence="1" id="KW-0808">Transferase</keyword>
<dbReference type="InterPro" id="IPR050832">
    <property type="entry name" value="Bact_Acetyltransf"/>
</dbReference>
<dbReference type="eggNOG" id="COG0456">
    <property type="taxonomic scope" value="Bacteria"/>
</dbReference>
<dbReference type="InterPro" id="IPR000182">
    <property type="entry name" value="GNAT_dom"/>
</dbReference>
<evidence type="ECO:0000313" key="4">
    <source>
        <dbReference type="EMBL" id="AHE53322.1"/>
    </source>
</evidence>
<dbReference type="STRING" id="1123269.NX02_07990"/>
<dbReference type="SUPFAM" id="SSF55729">
    <property type="entry name" value="Acyl-CoA N-acyltransferases (Nat)"/>
    <property type="match status" value="1"/>
</dbReference>
<name>W0AA06_9SPHN</name>
<dbReference type="PATRIC" id="fig|1123269.5.peg.1561"/>
<dbReference type="AlphaFoldDB" id="W0AA06"/>
<organism evidence="4 5">
    <name type="scientific">Sphingomonas sanxanigenens DSM 19645 = NX02</name>
    <dbReference type="NCBI Taxonomy" id="1123269"/>
    <lineage>
        <taxon>Bacteria</taxon>
        <taxon>Pseudomonadati</taxon>
        <taxon>Pseudomonadota</taxon>
        <taxon>Alphaproteobacteria</taxon>
        <taxon>Sphingomonadales</taxon>
        <taxon>Sphingomonadaceae</taxon>
        <taxon>Sphingomonas</taxon>
    </lineage>
</organism>
<dbReference type="OrthoDB" id="7205533at2"/>
<dbReference type="Pfam" id="PF00583">
    <property type="entry name" value="Acetyltransf_1"/>
    <property type="match status" value="1"/>
</dbReference>
<evidence type="ECO:0000313" key="5">
    <source>
        <dbReference type="Proteomes" id="UP000018851"/>
    </source>
</evidence>
<dbReference type="KEGG" id="ssan:NX02_07990"/>
<evidence type="ECO:0000256" key="2">
    <source>
        <dbReference type="ARBA" id="ARBA00023315"/>
    </source>
</evidence>
<proteinExistence type="predicted"/>
<dbReference type="PROSITE" id="PS51186">
    <property type="entry name" value="GNAT"/>
    <property type="match status" value="1"/>
</dbReference>
<keyword evidence="5" id="KW-1185">Reference proteome</keyword>
<dbReference type="PANTHER" id="PTHR43877">
    <property type="entry name" value="AMINOALKYLPHOSPHONATE N-ACETYLTRANSFERASE-RELATED-RELATED"/>
    <property type="match status" value="1"/>
</dbReference>
<feature type="domain" description="N-acetyltransferase" evidence="3">
    <location>
        <begin position="3"/>
        <end position="167"/>
    </location>
</feature>
<dbReference type="CDD" id="cd04301">
    <property type="entry name" value="NAT_SF"/>
    <property type="match status" value="1"/>
</dbReference>